<evidence type="ECO:0000313" key="9">
    <source>
        <dbReference type="Proteomes" id="UP000480548"/>
    </source>
</evidence>
<evidence type="ECO:0000259" key="7">
    <source>
        <dbReference type="Pfam" id="PF01902"/>
    </source>
</evidence>
<dbReference type="PANTHER" id="PTHR12196">
    <property type="entry name" value="DOMAIN OF UNKNOWN FUNCTION 71 DUF71 -CONTAINING PROTEIN"/>
    <property type="match status" value="1"/>
</dbReference>
<dbReference type="FunFam" id="3.40.50.620:FF:000145">
    <property type="entry name" value="ATP-binding domain containing protein"/>
    <property type="match status" value="1"/>
</dbReference>
<dbReference type="EC" id="6.3.1.14" evidence="1"/>
<dbReference type="InterPro" id="IPR030662">
    <property type="entry name" value="DPH6/MJ0570"/>
</dbReference>
<evidence type="ECO:0000256" key="1">
    <source>
        <dbReference type="ARBA" id="ARBA00012089"/>
    </source>
</evidence>
<dbReference type="Gene3D" id="3.90.1490.10">
    <property type="entry name" value="putative n-type atp pyrophosphatase, domain 2"/>
    <property type="match status" value="1"/>
</dbReference>
<dbReference type="SUPFAM" id="SSF52402">
    <property type="entry name" value="Adenine nucleotide alpha hydrolases-like"/>
    <property type="match status" value="1"/>
</dbReference>
<dbReference type="CDD" id="cd06155">
    <property type="entry name" value="eu_AANH_C_1"/>
    <property type="match status" value="1"/>
</dbReference>
<feature type="region of interest" description="Disordered" evidence="6">
    <location>
        <begin position="507"/>
        <end position="526"/>
    </location>
</feature>
<dbReference type="GO" id="GO:0017183">
    <property type="term" value="P:protein histidyl modification to diphthamide"/>
    <property type="evidence" value="ECO:0007669"/>
    <property type="project" value="TreeGrafter"/>
</dbReference>
<feature type="compositionally biased region" description="Polar residues" evidence="6">
    <location>
        <begin position="514"/>
        <end position="526"/>
    </location>
</feature>
<dbReference type="InterPro" id="IPR002761">
    <property type="entry name" value="Diphthami_syn_dom"/>
</dbReference>
<feature type="compositionally biased region" description="Polar residues" evidence="6">
    <location>
        <begin position="576"/>
        <end position="588"/>
    </location>
</feature>
<gene>
    <name evidence="8" type="ORF">TWF703_010272</name>
</gene>
<dbReference type="InterPro" id="IPR035959">
    <property type="entry name" value="RutC-like_sf"/>
</dbReference>
<dbReference type="AlphaFoldDB" id="A0A7C8NQV8"/>
<dbReference type="PANTHER" id="PTHR12196:SF2">
    <property type="entry name" value="DIPHTHINE--AMMONIA LIGASE"/>
    <property type="match status" value="1"/>
</dbReference>
<comment type="catalytic activity">
    <reaction evidence="5">
        <text>diphthine-[translation elongation factor 2] + NH4(+) + ATP = diphthamide-[translation elongation factor 2] + AMP + diphosphate + H(+)</text>
        <dbReference type="Rhea" id="RHEA:19753"/>
        <dbReference type="Rhea" id="RHEA-COMP:10172"/>
        <dbReference type="Rhea" id="RHEA-COMP:10174"/>
        <dbReference type="ChEBI" id="CHEBI:15378"/>
        <dbReference type="ChEBI" id="CHEBI:16692"/>
        <dbReference type="ChEBI" id="CHEBI:28938"/>
        <dbReference type="ChEBI" id="CHEBI:30616"/>
        <dbReference type="ChEBI" id="CHEBI:33019"/>
        <dbReference type="ChEBI" id="CHEBI:82696"/>
        <dbReference type="ChEBI" id="CHEBI:456215"/>
        <dbReference type="EC" id="6.3.1.14"/>
    </reaction>
</comment>
<feature type="region of interest" description="Disordered" evidence="6">
    <location>
        <begin position="560"/>
        <end position="590"/>
    </location>
</feature>
<name>A0A7C8NQV8_ORBOL</name>
<accession>A0A7C8NQV8</accession>
<dbReference type="Proteomes" id="UP000480548">
    <property type="component" value="Unassembled WGS sequence"/>
</dbReference>
<organism evidence="8 9">
    <name type="scientific">Orbilia oligospora</name>
    <name type="common">Nematode-trapping fungus</name>
    <name type="synonym">Arthrobotrys oligospora</name>
    <dbReference type="NCBI Taxonomy" id="2813651"/>
    <lineage>
        <taxon>Eukaryota</taxon>
        <taxon>Fungi</taxon>
        <taxon>Dikarya</taxon>
        <taxon>Ascomycota</taxon>
        <taxon>Pezizomycotina</taxon>
        <taxon>Orbiliomycetes</taxon>
        <taxon>Orbiliales</taxon>
        <taxon>Orbiliaceae</taxon>
        <taxon>Orbilia</taxon>
    </lineage>
</organism>
<dbReference type="Pfam" id="PF01042">
    <property type="entry name" value="Ribonuc_L-PSP"/>
    <property type="match status" value="1"/>
</dbReference>
<dbReference type="InterPro" id="IPR014729">
    <property type="entry name" value="Rossmann-like_a/b/a_fold"/>
</dbReference>
<evidence type="ECO:0000256" key="5">
    <source>
        <dbReference type="ARBA" id="ARBA00048108"/>
    </source>
</evidence>
<feature type="domain" description="Diphthamide synthase" evidence="7">
    <location>
        <begin position="113"/>
        <end position="255"/>
    </location>
</feature>
<sequence length="704" mass="77174">MAAPIPTVALISGGKDSFFSLLHSNANGFQVIALANLHPPVFSSSQTSDHDDSDDLNSFMYQTVGHTVLPHYSSILNIPLYRTAITGSSVNQDLSYHPNATASVDGDKREGNEEVDEIENLYDLLHSIKLKHPELRAVCSGAILSSYQRTRVESVCQRLGLISIAWLWQRKQERVLQEMDVVGLDARIIKVASLGLDERWLGRSVADFKTRMALESIKKKYGGNVAGEGGEFETLVMGCKGWGKKVEVLESEIVNEGGGVAWTRFSETKIVDAEHEEMTKPEKPPPLDGEFEAIFEYVKEIEPSIRDKIQSQAHHAATEPFRTTVQVSPHNIYIANLHSITGSIAEQVNSIFSQLQEHLSKSSSTLRQITSTLLLLRSMDDFQEINKVYSSYFSGFPNPPSRVCVAIGDSMPGDIGVLLSVVVDMPEPGDKRQALHVQSRSYWAPANVGPYSQAIAVGGVCGWLGGVGFVVEDKDVGVMKGAWKNWFEGRNEEEDNSELDQDVDESYFEKSDQDITSPVSSGATTSPPLVIVQVPQLPVGSHVEFACQGVDSAFLTRAATAAADQDDDEEEDITAPEQNPSTLQTETGSLKPHGNSFQYHSVSFGLQQLIWGVSDEEGGDVDQLKTLATRIVALQKAGYKSVSVTLYLSPSLWAHADSLIRHLADVGLPGVCCVPTFGVWWAADDDVKKQWEYRVGFTIRAVKG</sequence>
<dbReference type="GO" id="GO:0017178">
    <property type="term" value="F:diphthine-ammonia ligase activity"/>
    <property type="evidence" value="ECO:0007669"/>
    <property type="project" value="UniProtKB-EC"/>
</dbReference>
<protein>
    <recommendedName>
        <fullName evidence="2">Diphthine--ammonia ligase</fullName>
        <ecNumber evidence="1">6.3.1.14</ecNumber>
    </recommendedName>
    <alternativeName>
        <fullName evidence="3">Diphthamide synthase</fullName>
    </alternativeName>
    <alternativeName>
        <fullName evidence="4">Diphthamide synthetase</fullName>
    </alternativeName>
</protein>
<dbReference type="CDD" id="cd01994">
    <property type="entry name" value="AANH_PF0828-like"/>
    <property type="match status" value="1"/>
</dbReference>
<proteinExistence type="predicted"/>
<evidence type="ECO:0000313" key="8">
    <source>
        <dbReference type="EMBL" id="KAF3126981.1"/>
    </source>
</evidence>
<dbReference type="Gene3D" id="3.40.50.620">
    <property type="entry name" value="HUPs"/>
    <property type="match status" value="1"/>
</dbReference>
<evidence type="ECO:0000256" key="2">
    <source>
        <dbReference type="ARBA" id="ARBA00018426"/>
    </source>
</evidence>
<dbReference type="NCBIfam" id="TIGR00290">
    <property type="entry name" value="MJ0570_dom"/>
    <property type="match status" value="1"/>
</dbReference>
<reference evidence="8 9" key="1">
    <citation type="submission" date="2019-06" db="EMBL/GenBank/DDBJ databases">
        <authorList>
            <person name="Palmer J.M."/>
        </authorList>
    </citation>
    <scope>NUCLEOTIDE SEQUENCE [LARGE SCALE GENOMIC DNA]</scope>
    <source>
        <strain evidence="8 9">TWF703</strain>
    </source>
</reference>
<dbReference type="EMBL" id="WIQZ01000080">
    <property type="protein sequence ID" value="KAF3126981.1"/>
    <property type="molecule type" value="Genomic_DNA"/>
</dbReference>
<dbReference type="Gene3D" id="3.30.1330.40">
    <property type="entry name" value="RutC-like"/>
    <property type="match status" value="1"/>
</dbReference>
<evidence type="ECO:0000256" key="4">
    <source>
        <dbReference type="ARBA" id="ARBA00031552"/>
    </source>
</evidence>
<evidence type="ECO:0000256" key="6">
    <source>
        <dbReference type="SAM" id="MobiDB-lite"/>
    </source>
</evidence>
<feature type="compositionally biased region" description="Acidic residues" evidence="6">
    <location>
        <begin position="564"/>
        <end position="574"/>
    </location>
</feature>
<evidence type="ECO:0000256" key="3">
    <source>
        <dbReference type="ARBA" id="ARBA00029814"/>
    </source>
</evidence>
<dbReference type="InterPro" id="IPR006175">
    <property type="entry name" value="YjgF/YER057c/UK114"/>
</dbReference>
<dbReference type="SUPFAM" id="SSF55298">
    <property type="entry name" value="YjgF-like"/>
    <property type="match status" value="2"/>
</dbReference>
<comment type="caution">
    <text evidence="8">The sequence shown here is derived from an EMBL/GenBank/DDBJ whole genome shotgun (WGS) entry which is preliminary data.</text>
</comment>
<dbReference type="Pfam" id="PF01902">
    <property type="entry name" value="Diphthami_syn_2"/>
    <property type="match status" value="1"/>
</dbReference>